<dbReference type="RefSeq" id="WP_289162423.1">
    <property type="nucleotide sequence ID" value="NZ_JASZZN010000003.1"/>
</dbReference>
<feature type="transmembrane region" description="Helical" evidence="1">
    <location>
        <begin position="535"/>
        <end position="556"/>
    </location>
</feature>
<dbReference type="PROSITE" id="PS00409">
    <property type="entry name" value="PROKAR_NTER_METHYL"/>
    <property type="match status" value="1"/>
</dbReference>
<dbReference type="Proteomes" id="UP001239462">
    <property type="component" value="Unassembled WGS sequence"/>
</dbReference>
<dbReference type="InterPro" id="IPR045584">
    <property type="entry name" value="Pilin-like"/>
</dbReference>
<keyword evidence="1" id="KW-0812">Transmembrane</keyword>
<feature type="transmembrane region" description="Helical" evidence="1">
    <location>
        <begin position="437"/>
        <end position="456"/>
    </location>
</feature>
<keyword evidence="1" id="KW-0472">Membrane</keyword>
<protein>
    <submittedName>
        <fullName evidence="3">DUF1559 domain-containing protein</fullName>
    </submittedName>
</protein>
<organism evidence="3 4">
    <name type="scientific">Roseiconus lacunae</name>
    <dbReference type="NCBI Taxonomy" id="2605694"/>
    <lineage>
        <taxon>Bacteria</taxon>
        <taxon>Pseudomonadati</taxon>
        <taxon>Planctomycetota</taxon>
        <taxon>Planctomycetia</taxon>
        <taxon>Pirellulales</taxon>
        <taxon>Pirellulaceae</taxon>
        <taxon>Roseiconus</taxon>
    </lineage>
</organism>
<comment type="caution">
    <text evidence="3">The sequence shown here is derived from an EMBL/GenBank/DDBJ whole genome shotgun (WGS) entry which is preliminary data.</text>
</comment>
<evidence type="ECO:0000259" key="2">
    <source>
        <dbReference type="Pfam" id="PF07596"/>
    </source>
</evidence>
<evidence type="ECO:0000313" key="4">
    <source>
        <dbReference type="Proteomes" id="UP001239462"/>
    </source>
</evidence>
<dbReference type="EMBL" id="JASZZN010000003">
    <property type="protein sequence ID" value="MDM4014768.1"/>
    <property type="molecule type" value="Genomic_DNA"/>
</dbReference>
<dbReference type="NCBIfam" id="TIGR02532">
    <property type="entry name" value="IV_pilin_GFxxxE"/>
    <property type="match status" value="1"/>
</dbReference>
<reference evidence="3 4" key="1">
    <citation type="submission" date="2023-06" db="EMBL/GenBank/DDBJ databases">
        <title>Roseiconus lacunae JC819 isolated from Gulf of Mannar region, Tamil Nadu.</title>
        <authorList>
            <person name="Pk S."/>
            <person name="Ch S."/>
            <person name="Ch V.R."/>
        </authorList>
    </citation>
    <scope>NUCLEOTIDE SEQUENCE [LARGE SCALE GENOMIC DNA]</scope>
    <source>
        <strain evidence="3 4">JC819</strain>
    </source>
</reference>
<keyword evidence="4" id="KW-1185">Reference proteome</keyword>
<feature type="transmembrane region" description="Helical" evidence="1">
    <location>
        <begin position="31"/>
        <end position="50"/>
    </location>
</feature>
<name>A0ABT7PEJ2_9BACT</name>
<feature type="transmembrane region" description="Helical" evidence="1">
    <location>
        <begin position="124"/>
        <end position="144"/>
    </location>
</feature>
<dbReference type="InterPro" id="IPR012902">
    <property type="entry name" value="N_methyl_site"/>
</dbReference>
<dbReference type="Pfam" id="PF07596">
    <property type="entry name" value="SBP_bac_10"/>
    <property type="match status" value="1"/>
</dbReference>
<feature type="transmembrane region" description="Helical" evidence="1">
    <location>
        <begin position="150"/>
        <end position="166"/>
    </location>
</feature>
<evidence type="ECO:0000313" key="3">
    <source>
        <dbReference type="EMBL" id="MDM4014768.1"/>
    </source>
</evidence>
<feature type="transmembrane region" description="Helical" evidence="1">
    <location>
        <begin position="208"/>
        <end position="237"/>
    </location>
</feature>
<proteinExistence type="predicted"/>
<feature type="transmembrane region" description="Helical" evidence="1">
    <location>
        <begin position="178"/>
        <end position="196"/>
    </location>
</feature>
<keyword evidence="1" id="KW-1133">Transmembrane helix</keyword>
<dbReference type="Pfam" id="PF07963">
    <property type="entry name" value="N_methyl"/>
    <property type="match status" value="1"/>
</dbReference>
<dbReference type="PANTHER" id="PTHR30093:SF2">
    <property type="entry name" value="TYPE II SECRETION SYSTEM PROTEIN H"/>
    <property type="match status" value="1"/>
</dbReference>
<evidence type="ECO:0000256" key="1">
    <source>
        <dbReference type="SAM" id="Phobius"/>
    </source>
</evidence>
<sequence>MATQTIDECCQDIPAGEYTPQSGSPQLIGGLAFRDWIAAFVIVGSLFMLADWRRNHDGPSRWMWHDQSDHLGAEYDTIAQAVRSGRGFSDPFHEQTGPTAWMPPILVYLTAGLYWLFGDRREEVVEVIVGCNLLTIFFASLLVLRYARSVGLAGVAYLVLAAGLLADFRDLFQRTHDTWLILLVIMLLWLGLQRFADAPRGNSNEAYTWGFCGGAAALCSPVVGAAWAISTVIQWLVLPQWRWEPTQSERSKVFKRGVLSLVAAAAVSVLVVSPWMIRNRIVLGKWIPVKSNSTYEIWQSQVLDDDGVLDETSAYQHPWGKNGPQRKEYVQKGEIEFIGSRGEPTWHSILADPLDFVRRVSRRFVAATLYFQPMTDHAEQMKVTLGFIRSYYPFPLLAFLILVFFGKGPFDRAEIATCCLYVTALLPYILISFYSRYSAPLVMMKMLLILHAVHALRRRFFKYSLFGRHDPVLEAKAADGEPEVATNFNTFRQLSRSCFAVEARVSENVPPVQWRPWGEMVFAPRRSPSRQGFTLIELLLAISIISILISMTLPAVQNAREAARRITCMNHAKQIGLALQMHANTFDYFPGNGGFTPESQIEAVDGTMTYISTRDVAQNTFYQWGIGRPGMTPKKQPGSWAYAILPQLEQVVAYQHVEVEKLQPQFLCPTRGRQRPVPPVDDENGEYVSGGRAWAQTDFCGNRKMMPEYPNAVPLSMVFDGLSHTFVIGEKAYDRGVHGPSSWYWDEPIFSGGSKGTARAGLSIIPDGYDIAFRDNWGSAHPSGAVFAKADGSTNFVTGQVDYKVMRAALTPRGGEVEANELD</sequence>
<gene>
    <name evidence="3" type="ORF">QTN89_04955</name>
</gene>
<feature type="transmembrane region" description="Helical" evidence="1">
    <location>
        <begin position="413"/>
        <end position="431"/>
    </location>
</feature>
<feature type="domain" description="DUF1559" evidence="2">
    <location>
        <begin position="557"/>
        <end position="802"/>
    </location>
</feature>
<dbReference type="Gene3D" id="3.30.700.10">
    <property type="entry name" value="Glycoprotein, Type 4 Pilin"/>
    <property type="match status" value="1"/>
</dbReference>
<dbReference type="SUPFAM" id="SSF54523">
    <property type="entry name" value="Pili subunits"/>
    <property type="match status" value="1"/>
</dbReference>
<dbReference type="PANTHER" id="PTHR30093">
    <property type="entry name" value="GENERAL SECRETION PATHWAY PROTEIN G"/>
    <property type="match status" value="1"/>
</dbReference>
<feature type="transmembrane region" description="Helical" evidence="1">
    <location>
        <begin position="390"/>
        <end position="406"/>
    </location>
</feature>
<feature type="transmembrane region" description="Helical" evidence="1">
    <location>
        <begin position="258"/>
        <end position="277"/>
    </location>
</feature>
<dbReference type="InterPro" id="IPR011453">
    <property type="entry name" value="DUF1559"/>
</dbReference>
<accession>A0ABT7PEJ2</accession>
<feature type="transmembrane region" description="Helical" evidence="1">
    <location>
        <begin position="100"/>
        <end position="117"/>
    </location>
</feature>